<comment type="caution">
    <text evidence="1">The sequence shown here is derived from an EMBL/GenBank/DDBJ whole genome shotgun (WGS) entry which is preliminary data.</text>
</comment>
<reference evidence="1 2" key="1">
    <citation type="submission" date="2021-06" db="EMBL/GenBank/DDBJ databases">
        <authorList>
            <person name="Palmer J.M."/>
        </authorList>
    </citation>
    <scope>NUCLEOTIDE SEQUENCE [LARGE SCALE GENOMIC DNA]</scope>
    <source>
        <strain evidence="1 2">GA_2019</strain>
        <tissue evidence="1">Muscle</tissue>
    </source>
</reference>
<gene>
    <name evidence="1" type="ORF">GOODEAATRI_015517</name>
</gene>
<keyword evidence="2" id="KW-1185">Reference proteome</keyword>
<evidence type="ECO:0000313" key="1">
    <source>
        <dbReference type="EMBL" id="MEQ2162006.1"/>
    </source>
</evidence>
<proteinExistence type="predicted"/>
<dbReference type="EMBL" id="JAHRIO010011148">
    <property type="protein sequence ID" value="MEQ2162006.1"/>
    <property type="molecule type" value="Genomic_DNA"/>
</dbReference>
<evidence type="ECO:0000313" key="2">
    <source>
        <dbReference type="Proteomes" id="UP001476798"/>
    </source>
</evidence>
<protein>
    <submittedName>
        <fullName evidence="1">Uncharacterized protein</fullName>
    </submittedName>
</protein>
<organism evidence="1 2">
    <name type="scientific">Goodea atripinnis</name>
    <dbReference type="NCBI Taxonomy" id="208336"/>
    <lineage>
        <taxon>Eukaryota</taxon>
        <taxon>Metazoa</taxon>
        <taxon>Chordata</taxon>
        <taxon>Craniata</taxon>
        <taxon>Vertebrata</taxon>
        <taxon>Euteleostomi</taxon>
        <taxon>Actinopterygii</taxon>
        <taxon>Neopterygii</taxon>
        <taxon>Teleostei</taxon>
        <taxon>Neoteleostei</taxon>
        <taxon>Acanthomorphata</taxon>
        <taxon>Ovalentaria</taxon>
        <taxon>Atherinomorphae</taxon>
        <taxon>Cyprinodontiformes</taxon>
        <taxon>Goodeidae</taxon>
        <taxon>Goodea</taxon>
    </lineage>
</organism>
<sequence length="105" mass="11709">MQSASPFLYVSVVYRCSPFAFKVTFGKLRCLAIAPFMCMKVTSSYGKNKRKYGTGRSFWSGLHQAAVIKPPKLELSETQRVIKLLGGNQWKNTKSEDNGTVSVLP</sequence>
<dbReference type="Proteomes" id="UP001476798">
    <property type="component" value="Unassembled WGS sequence"/>
</dbReference>
<accession>A0ABV0MSA1</accession>
<name>A0ABV0MSA1_9TELE</name>